<comment type="caution">
    <text evidence="1">The sequence shown here is derived from an EMBL/GenBank/DDBJ whole genome shotgun (WGS) entry which is preliminary data.</text>
</comment>
<organism evidence="1 2">
    <name type="scientific">Populus alba</name>
    <name type="common">White poplar</name>
    <dbReference type="NCBI Taxonomy" id="43335"/>
    <lineage>
        <taxon>Eukaryota</taxon>
        <taxon>Viridiplantae</taxon>
        <taxon>Streptophyta</taxon>
        <taxon>Embryophyta</taxon>
        <taxon>Tracheophyta</taxon>
        <taxon>Spermatophyta</taxon>
        <taxon>Magnoliopsida</taxon>
        <taxon>eudicotyledons</taxon>
        <taxon>Gunneridae</taxon>
        <taxon>Pentapetalae</taxon>
        <taxon>rosids</taxon>
        <taxon>fabids</taxon>
        <taxon>Malpighiales</taxon>
        <taxon>Salicaceae</taxon>
        <taxon>Saliceae</taxon>
        <taxon>Populus</taxon>
    </lineage>
</organism>
<dbReference type="EMBL" id="RCHU02000014">
    <property type="protein sequence ID" value="KAL3571728.1"/>
    <property type="molecule type" value="Genomic_DNA"/>
</dbReference>
<name>A0ACC4B1H8_POPAL</name>
<evidence type="ECO:0000313" key="2">
    <source>
        <dbReference type="Proteomes" id="UP000309997"/>
    </source>
</evidence>
<proteinExistence type="predicted"/>
<keyword evidence="2" id="KW-1185">Reference proteome</keyword>
<sequence length="95" mass="10937">MPKGEITDSYLCNTNNQIFFKDPLNLDLNPRFFRSKMVQICCLHDLKDGVEMEGGDKGMVRMIMKAPFAIRRFHLPVKIRRPPPPTSVQEISNDS</sequence>
<dbReference type="Proteomes" id="UP000309997">
    <property type="component" value="Unassembled WGS sequence"/>
</dbReference>
<evidence type="ECO:0000313" key="1">
    <source>
        <dbReference type="EMBL" id="KAL3571728.1"/>
    </source>
</evidence>
<reference evidence="1 2" key="1">
    <citation type="journal article" date="2024" name="Plant Biotechnol. J.">
        <title>Genome and CRISPR/Cas9 system of a widespread forest tree (Populus alba) in the world.</title>
        <authorList>
            <person name="Liu Y.J."/>
            <person name="Jiang P.F."/>
            <person name="Han X.M."/>
            <person name="Li X.Y."/>
            <person name="Wang H.M."/>
            <person name="Wang Y.J."/>
            <person name="Wang X.X."/>
            <person name="Zeng Q.Y."/>
        </authorList>
    </citation>
    <scope>NUCLEOTIDE SEQUENCE [LARGE SCALE GENOMIC DNA]</scope>
    <source>
        <strain evidence="2">cv. PAL-ZL1</strain>
    </source>
</reference>
<accession>A0ACC4B1H8</accession>
<gene>
    <name evidence="1" type="ORF">D5086_025632</name>
</gene>
<protein>
    <submittedName>
        <fullName evidence="1">Uncharacterized protein</fullName>
    </submittedName>
</protein>